<dbReference type="AlphaFoldDB" id="A0A413RBP4"/>
<keyword evidence="1" id="KW-0472">Membrane</keyword>
<sequence length="111" mass="12580">MQDIKIKNYKRLILSVFIGASLISIMQVTILQVLLTCLICFVVFDFLKKRKQNELGKCNHFVIECVIVTSFALSEILGNFIGIYNVHTCNFFGLGIALLCVILEGVFLFKE</sequence>
<dbReference type="Proteomes" id="UP000284779">
    <property type="component" value="Unassembled WGS sequence"/>
</dbReference>
<comment type="caution">
    <text evidence="2">The sequence shown here is derived from an EMBL/GenBank/DDBJ whole genome shotgun (WGS) entry which is preliminary data.</text>
</comment>
<evidence type="ECO:0000313" key="4">
    <source>
        <dbReference type="Proteomes" id="UP000284779"/>
    </source>
</evidence>
<dbReference type="EMBL" id="QSFD01000002">
    <property type="protein sequence ID" value="RHA20020.1"/>
    <property type="molecule type" value="Genomic_DNA"/>
</dbReference>
<dbReference type="EMBL" id="QSFV01000024">
    <property type="protein sequence ID" value="RHA79571.1"/>
    <property type="molecule type" value="Genomic_DNA"/>
</dbReference>
<evidence type="ECO:0000256" key="1">
    <source>
        <dbReference type="SAM" id="Phobius"/>
    </source>
</evidence>
<keyword evidence="4" id="KW-1185">Reference proteome</keyword>
<dbReference type="Proteomes" id="UP000285740">
    <property type="component" value="Unassembled WGS sequence"/>
</dbReference>
<feature type="transmembrane region" description="Helical" evidence="1">
    <location>
        <begin position="12"/>
        <end position="44"/>
    </location>
</feature>
<gene>
    <name evidence="3" type="ORF">DW918_07730</name>
    <name evidence="2" type="ORF">DW944_02415</name>
</gene>
<protein>
    <submittedName>
        <fullName evidence="2">Uncharacterized protein</fullName>
    </submittedName>
</protein>
<dbReference type="RefSeq" id="WP_117969531.1">
    <property type="nucleotide sequence ID" value="NZ_CAUBDO010000027.1"/>
</dbReference>
<evidence type="ECO:0000313" key="2">
    <source>
        <dbReference type="EMBL" id="RHA20020.1"/>
    </source>
</evidence>
<keyword evidence="1" id="KW-0812">Transmembrane</keyword>
<feature type="transmembrane region" description="Helical" evidence="1">
    <location>
        <begin position="65"/>
        <end position="85"/>
    </location>
</feature>
<evidence type="ECO:0000313" key="5">
    <source>
        <dbReference type="Proteomes" id="UP000285740"/>
    </source>
</evidence>
<keyword evidence="1" id="KW-1133">Transmembrane helix</keyword>
<proteinExistence type="predicted"/>
<reference evidence="4 5" key="1">
    <citation type="submission" date="2018-08" db="EMBL/GenBank/DDBJ databases">
        <title>A genome reference for cultivated species of the human gut microbiota.</title>
        <authorList>
            <person name="Zou Y."/>
            <person name="Xue W."/>
            <person name="Luo G."/>
        </authorList>
    </citation>
    <scope>NUCLEOTIDE SEQUENCE [LARGE SCALE GENOMIC DNA]</scope>
    <source>
        <strain evidence="3 5">AM42-30</strain>
        <strain evidence="2 4">AM44-11BH</strain>
    </source>
</reference>
<name>A0A413RBP4_9FIRM</name>
<feature type="transmembrane region" description="Helical" evidence="1">
    <location>
        <begin position="91"/>
        <end position="109"/>
    </location>
</feature>
<organism evidence="2 4">
    <name type="scientific">Eubacterium ventriosum</name>
    <dbReference type="NCBI Taxonomy" id="39496"/>
    <lineage>
        <taxon>Bacteria</taxon>
        <taxon>Bacillati</taxon>
        <taxon>Bacillota</taxon>
        <taxon>Clostridia</taxon>
        <taxon>Eubacteriales</taxon>
        <taxon>Eubacteriaceae</taxon>
        <taxon>Eubacterium</taxon>
    </lineage>
</organism>
<evidence type="ECO:0000313" key="3">
    <source>
        <dbReference type="EMBL" id="RHA79571.1"/>
    </source>
</evidence>
<accession>A0A413RBP4</accession>